<reference evidence="2" key="1">
    <citation type="journal article" date="2015" name="PeerJ">
        <title>First genomic representation of candidate bacterial phylum KSB3 points to enhanced environmental sensing as a trigger of wastewater bulking.</title>
        <authorList>
            <person name="Sekiguchi Y."/>
            <person name="Ohashi A."/>
            <person name="Parks D.H."/>
            <person name="Yamauchi T."/>
            <person name="Tyson G.W."/>
            <person name="Hugenholtz P."/>
        </authorList>
    </citation>
    <scope>NUCLEOTIDE SEQUENCE [LARGE SCALE GENOMIC DNA]</scope>
</reference>
<gene>
    <name evidence="2" type="ORF">U27_02410</name>
</gene>
<name>A0A0S6W7C4_VECG1</name>
<dbReference type="Gene3D" id="3.40.50.1010">
    <property type="entry name" value="5'-nuclease"/>
    <property type="match status" value="1"/>
</dbReference>
<dbReference type="EMBL" id="DF820463">
    <property type="protein sequence ID" value="GAK55576.1"/>
    <property type="molecule type" value="Genomic_DNA"/>
</dbReference>
<protein>
    <recommendedName>
        <fullName evidence="1">PIN domain-containing protein</fullName>
    </recommendedName>
</protein>
<sequence>MLLVDANIVLRYVLNDHPQLSQRAADILEQQTVVVPIEVACEVVYVLQKVYHISRQEIHGKLSDLVIESLITLEKPDLFQQALHAYSTTSLDIVDAYL</sequence>
<dbReference type="SUPFAM" id="SSF88723">
    <property type="entry name" value="PIN domain-like"/>
    <property type="match status" value="1"/>
</dbReference>
<dbReference type="InterPro" id="IPR002716">
    <property type="entry name" value="PIN_dom"/>
</dbReference>
<evidence type="ECO:0000313" key="2">
    <source>
        <dbReference type="EMBL" id="GAK55576.1"/>
    </source>
</evidence>
<dbReference type="Pfam" id="PF01850">
    <property type="entry name" value="PIN"/>
    <property type="match status" value="1"/>
</dbReference>
<dbReference type="STRING" id="1499967.U27_02410"/>
<accession>A0A0S6W7C4</accession>
<dbReference type="HOGENOM" id="CLU_121449_1_1_0"/>
<organism evidence="2">
    <name type="scientific">Vecturithrix granuli</name>
    <dbReference type="NCBI Taxonomy" id="1499967"/>
    <lineage>
        <taxon>Bacteria</taxon>
        <taxon>Candidatus Moduliflexota</taxon>
        <taxon>Candidatus Vecturitrichia</taxon>
        <taxon>Candidatus Vecturitrichales</taxon>
        <taxon>Candidatus Vecturitrichaceae</taxon>
        <taxon>Candidatus Vecturithrix</taxon>
    </lineage>
</organism>
<keyword evidence="3" id="KW-1185">Reference proteome</keyword>
<dbReference type="eggNOG" id="COG5611">
    <property type="taxonomic scope" value="Bacteria"/>
</dbReference>
<feature type="domain" description="PIN" evidence="1">
    <location>
        <begin position="3"/>
        <end position="97"/>
    </location>
</feature>
<dbReference type="Proteomes" id="UP000030661">
    <property type="component" value="Unassembled WGS sequence"/>
</dbReference>
<evidence type="ECO:0000313" key="3">
    <source>
        <dbReference type="Proteomes" id="UP000030661"/>
    </source>
</evidence>
<dbReference type="AlphaFoldDB" id="A0A0S6W7C4"/>
<proteinExistence type="predicted"/>
<dbReference type="InterPro" id="IPR029060">
    <property type="entry name" value="PIN-like_dom_sf"/>
</dbReference>
<evidence type="ECO:0000259" key="1">
    <source>
        <dbReference type="Pfam" id="PF01850"/>
    </source>
</evidence>